<feature type="binding site" evidence="1">
    <location>
        <position position="278"/>
    </location>
    <ligand>
        <name>2-oxoglutarate</name>
        <dbReference type="ChEBI" id="CHEBI:16810"/>
    </ligand>
</feature>
<dbReference type="HOGENOM" id="CLU_048788_1_1_1"/>
<feature type="binding site" evidence="1">
    <location>
        <position position="175"/>
    </location>
    <ligand>
        <name>2-oxoglutarate</name>
        <dbReference type="ChEBI" id="CHEBI:16810"/>
    </ligand>
</feature>
<dbReference type="InterPro" id="IPR027450">
    <property type="entry name" value="AlkB-like"/>
</dbReference>
<dbReference type="STRING" id="1037660.A0A066VKA6"/>
<evidence type="ECO:0000313" key="5">
    <source>
        <dbReference type="Proteomes" id="UP000027361"/>
    </source>
</evidence>
<organism evidence="4 5">
    <name type="scientific">Tilletiaria anomala (strain ATCC 24038 / CBS 436.72 / UBC 951)</name>
    <dbReference type="NCBI Taxonomy" id="1037660"/>
    <lineage>
        <taxon>Eukaryota</taxon>
        <taxon>Fungi</taxon>
        <taxon>Dikarya</taxon>
        <taxon>Basidiomycota</taxon>
        <taxon>Ustilaginomycotina</taxon>
        <taxon>Exobasidiomycetes</taxon>
        <taxon>Georgefischeriales</taxon>
        <taxon>Tilletiariaceae</taxon>
        <taxon>Tilletiaria</taxon>
    </lineage>
</organism>
<feature type="domain" description="Fe2OG dioxygenase" evidence="3">
    <location>
        <begin position="166"/>
        <end position="287"/>
    </location>
</feature>
<dbReference type="InterPro" id="IPR032852">
    <property type="entry name" value="ALKBH2"/>
</dbReference>
<dbReference type="PROSITE" id="PS51471">
    <property type="entry name" value="FE2OG_OXY"/>
    <property type="match status" value="1"/>
</dbReference>
<evidence type="ECO:0000313" key="4">
    <source>
        <dbReference type="EMBL" id="KDN39020.1"/>
    </source>
</evidence>
<accession>A0A066VKA6</accession>
<reference evidence="4 5" key="1">
    <citation type="submission" date="2014-05" db="EMBL/GenBank/DDBJ databases">
        <title>Draft genome sequence of a rare smut relative, Tilletiaria anomala UBC 951.</title>
        <authorList>
            <consortium name="DOE Joint Genome Institute"/>
            <person name="Toome M."/>
            <person name="Kuo A."/>
            <person name="Henrissat B."/>
            <person name="Lipzen A."/>
            <person name="Tritt A."/>
            <person name="Yoshinaga Y."/>
            <person name="Zane M."/>
            <person name="Barry K."/>
            <person name="Grigoriev I.V."/>
            <person name="Spatafora J.W."/>
            <person name="Aimea M.C."/>
        </authorList>
    </citation>
    <scope>NUCLEOTIDE SEQUENCE [LARGE SCALE GENOMIC DNA]</scope>
    <source>
        <strain evidence="4 5">UBC 951</strain>
    </source>
</reference>
<dbReference type="PANTHER" id="PTHR31573:SF1">
    <property type="entry name" value="DNA OXIDATIVE DEMETHYLASE ALKBH2"/>
    <property type="match status" value="1"/>
</dbReference>
<feature type="region of interest" description="Disordered" evidence="2">
    <location>
        <begin position="212"/>
        <end position="241"/>
    </location>
</feature>
<dbReference type="GO" id="GO:0006307">
    <property type="term" value="P:DNA alkylation repair"/>
    <property type="evidence" value="ECO:0007669"/>
    <property type="project" value="TreeGrafter"/>
</dbReference>
<dbReference type="OrthoDB" id="545910at2759"/>
<feature type="binding site" evidence="1">
    <location>
        <position position="266"/>
    </location>
    <ligand>
        <name>2-oxoglutarate</name>
        <dbReference type="ChEBI" id="CHEBI:16810"/>
    </ligand>
</feature>
<dbReference type="EMBL" id="JMSN01000110">
    <property type="protein sequence ID" value="KDN39020.1"/>
    <property type="molecule type" value="Genomic_DNA"/>
</dbReference>
<dbReference type="InParanoid" id="A0A066VKA6"/>
<comment type="caution">
    <text evidence="4">The sequence shown here is derived from an EMBL/GenBank/DDBJ whole genome shotgun (WGS) entry which is preliminary data.</text>
</comment>
<dbReference type="GO" id="GO:0008198">
    <property type="term" value="F:ferrous iron binding"/>
    <property type="evidence" value="ECO:0007669"/>
    <property type="project" value="TreeGrafter"/>
</dbReference>
<proteinExistence type="predicted"/>
<dbReference type="AlphaFoldDB" id="A0A066VKA6"/>
<dbReference type="Gene3D" id="2.60.120.590">
    <property type="entry name" value="Alpha-ketoglutarate-dependent dioxygenase AlkB-like"/>
    <property type="match status" value="1"/>
</dbReference>
<keyword evidence="5" id="KW-1185">Reference proteome</keyword>
<feature type="binding site" evidence="1">
    <location>
        <position position="173"/>
    </location>
    <ligand>
        <name>2-oxoglutarate</name>
        <dbReference type="ChEBI" id="CHEBI:16810"/>
    </ligand>
</feature>
<evidence type="ECO:0000256" key="1">
    <source>
        <dbReference type="PIRSR" id="PIRSR632852-1"/>
    </source>
</evidence>
<dbReference type="OMA" id="TQHHWQH"/>
<feature type="binding site" evidence="1">
    <location>
        <position position="284"/>
    </location>
    <ligand>
        <name>2-oxoglutarate</name>
        <dbReference type="ChEBI" id="CHEBI:16810"/>
    </ligand>
</feature>
<sequence>MAERPAKRSRRVRSEASPSPDRVTDAFKLPASQPKPQGDKSQGEQLIAPRAQPRMEQLTKSEWFEKYRLKELADAEVFYKANWVDSKTANAWLKELNELSEWYRPKLKVYGRDITQSREIAAYSTSPILTLKYSGHPVEIHSPFPRLLQEIADRLSNEDCLGNEVGFNHCMLNRYQSGAIHLGKHHDNLENKVIVTVSLGAARTFILERKKPRGSKQATLSARGPADTPSPKLKSSYDSDSQHKKIILGNGSLLVMQGYTQHNYTHEIPKERRIKDPRISITFRQLIN</sequence>
<feature type="binding site" evidence="1">
    <location>
        <position position="185"/>
    </location>
    <ligand>
        <name>2-oxoglutarate</name>
        <dbReference type="ChEBI" id="CHEBI:16810"/>
    </ligand>
</feature>
<gene>
    <name evidence="4" type="ORF">K437DRAFT_259223</name>
</gene>
<dbReference type="SUPFAM" id="SSF51197">
    <property type="entry name" value="Clavaminate synthase-like"/>
    <property type="match status" value="1"/>
</dbReference>
<dbReference type="Proteomes" id="UP000027361">
    <property type="component" value="Unassembled WGS sequence"/>
</dbReference>
<feature type="region of interest" description="Disordered" evidence="2">
    <location>
        <begin position="1"/>
        <end position="54"/>
    </location>
</feature>
<name>A0A066VKA6_TILAU</name>
<dbReference type="RefSeq" id="XP_013240906.1">
    <property type="nucleotide sequence ID" value="XM_013385452.1"/>
</dbReference>
<dbReference type="InterPro" id="IPR037151">
    <property type="entry name" value="AlkB-like_sf"/>
</dbReference>
<evidence type="ECO:0000259" key="3">
    <source>
        <dbReference type="PROSITE" id="PS51471"/>
    </source>
</evidence>
<dbReference type="GeneID" id="25265195"/>
<dbReference type="PANTHER" id="PTHR31573">
    <property type="entry name" value="ALPHA-KETOGLUTARATE-DEPENDENT DIOXYGENASE ALKB HOMOLOG 2"/>
    <property type="match status" value="1"/>
</dbReference>
<dbReference type="GO" id="GO:0035516">
    <property type="term" value="F:broad specificity oxidative DNA demethylase activity"/>
    <property type="evidence" value="ECO:0007669"/>
    <property type="project" value="TreeGrafter"/>
</dbReference>
<dbReference type="Pfam" id="PF13532">
    <property type="entry name" value="2OG-FeII_Oxy_2"/>
    <property type="match status" value="1"/>
</dbReference>
<evidence type="ECO:0000256" key="2">
    <source>
        <dbReference type="SAM" id="MobiDB-lite"/>
    </source>
</evidence>
<dbReference type="InterPro" id="IPR005123">
    <property type="entry name" value="Oxoglu/Fe-dep_dioxygenase_dom"/>
</dbReference>
<feature type="binding site" evidence="1">
    <location>
        <position position="282"/>
    </location>
    <ligand>
        <name>2-oxoglutarate</name>
        <dbReference type="ChEBI" id="CHEBI:16810"/>
    </ligand>
</feature>
<protein>
    <recommendedName>
        <fullName evidence="3">Fe2OG dioxygenase domain-containing protein</fullName>
    </recommendedName>
</protein>
<dbReference type="GO" id="GO:0051747">
    <property type="term" value="F:cytosine C-5 DNA demethylase activity"/>
    <property type="evidence" value="ECO:0007669"/>
    <property type="project" value="TreeGrafter"/>
</dbReference>